<gene>
    <name evidence="2" type="ORF">C1645_748033</name>
</gene>
<evidence type="ECO:0000256" key="1">
    <source>
        <dbReference type="SAM" id="Phobius"/>
    </source>
</evidence>
<protein>
    <submittedName>
        <fullName evidence="2">Uncharacterized protein</fullName>
    </submittedName>
</protein>
<dbReference type="Proteomes" id="UP000265703">
    <property type="component" value="Unassembled WGS sequence"/>
</dbReference>
<name>A0A397TMC4_9GLOM</name>
<keyword evidence="3" id="KW-1185">Reference proteome</keyword>
<organism evidence="2 3">
    <name type="scientific">Glomus cerebriforme</name>
    <dbReference type="NCBI Taxonomy" id="658196"/>
    <lineage>
        <taxon>Eukaryota</taxon>
        <taxon>Fungi</taxon>
        <taxon>Fungi incertae sedis</taxon>
        <taxon>Mucoromycota</taxon>
        <taxon>Glomeromycotina</taxon>
        <taxon>Glomeromycetes</taxon>
        <taxon>Glomerales</taxon>
        <taxon>Glomeraceae</taxon>
        <taxon>Glomus</taxon>
    </lineage>
</organism>
<evidence type="ECO:0000313" key="2">
    <source>
        <dbReference type="EMBL" id="RIA99128.1"/>
    </source>
</evidence>
<keyword evidence="1" id="KW-0812">Transmembrane</keyword>
<dbReference type="AlphaFoldDB" id="A0A397TMC4"/>
<feature type="transmembrane region" description="Helical" evidence="1">
    <location>
        <begin position="6"/>
        <end position="25"/>
    </location>
</feature>
<keyword evidence="1" id="KW-1133">Transmembrane helix</keyword>
<proteinExistence type="predicted"/>
<dbReference type="EMBL" id="QKYT01000007">
    <property type="protein sequence ID" value="RIA99128.1"/>
    <property type="molecule type" value="Genomic_DNA"/>
</dbReference>
<comment type="caution">
    <text evidence="2">The sequence shown here is derived from an EMBL/GenBank/DDBJ whole genome shotgun (WGS) entry which is preliminary data.</text>
</comment>
<reference evidence="2 3" key="1">
    <citation type="submission" date="2018-06" db="EMBL/GenBank/DDBJ databases">
        <title>Comparative genomics reveals the genomic features of Rhizophagus irregularis, R. cerebriforme, R. diaphanum and Gigaspora rosea, and their symbiotic lifestyle signature.</title>
        <authorList>
            <person name="Morin E."/>
            <person name="San Clemente H."/>
            <person name="Chen E.C.H."/>
            <person name="De La Providencia I."/>
            <person name="Hainaut M."/>
            <person name="Kuo A."/>
            <person name="Kohler A."/>
            <person name="Murat C."/>
            <person name="Tang N."/>
            <person name="Roy S."/>
            <person name="Loubradou J."/>
            <person name="Henrissat B."/>
            <person name="Grigoriev I.V."/>
            <person name="Corradi N."/>
            <person name="Roux C."/>
            <person name="Martin F.M."/>
        </authorList>
    </citation>
    <scope>NUCLEOTIDE SEQUENCE [LARGE SCALE GENOMIC DNA]</scope>
    <source>
        <strain evidence="2 3">DAOM 227022</strain>
    </source>
</reference>
<accession>A0A397TMC4</accession>
<keyword evidence="1" id="KW-0472">Membrane</keyword>
<evidence type="ECO:0000313" key="3">
    <source>
        <dbReference type="Proteomes" id="UP000265703"/>
    </source>
</evidence>
<sequence>MAILHFGSLVVFFIIELFSLGTYRFDNNIMMQSFFFMTDIVYLVSKNGMNGMNGNEMAYFFNIWF</sequence>